<name>A0A6G1DPS8_9ORYZ</name>
<feature type="region of interest" description="Disordered" evidence="1">
    <location>
        <begin position="1"/>
        <end position="50"/>
    </location>
</feature>
<protein>
    <submittedName>
        <fullName evidence="2">Uncharacterized protein</fullName>
    </submittedName>
</protein>
<feature type="non-terminal residue" evidence="2">
    <location>
        <position position="1"/>
    </location>
</feature>
<comment type="caution">
    <text evidence="2">The sequence shown here is derived from an EMBL/GenBank/DDBJ whole genome shotgun (WGS) entry which is preliminary data.</text>
</comment>
<dbReference type="Proteomes" id="UP000479710">
    <property type="component" value="Unassembled WGS sequence"/>
</dbReference>
<reference evidence="2 3" key="1">
    <citation type="submission" date="2019-11" db="EMBL/GenBank/DDBJ databases">
        <title>Whole genome sequence of Oryza granulata.</title>
        <authorList>
            <person name="Li W."/>
        </authorList>
    </citation>
    <scope>NUCLEOTIDE SEQUENCE [LARGE SCALE GENOMIC DNA]</scope>
    <source>
        <strain evidence="3">cv. Menghai</strain>
        <tissue evidence="2">Leaf</tissue>
    </source>
</reference>
<keyword evidence="3" id="KW-1185">Reference proteome</keyword>
<evidence type="ECO:0000256" key="1">
    <source>
        <dbReference type="SAM" id="MobiDB-lite"/>
    </source>
</evidence>
<dbReference type="EMBL" id="SPHZ02000006">
    <property type="protein sequence ID" value="KAF0914510.1"/>
    <property type="molecule type" value="Genomic_DNA"/>
</dbReference>
<proteinExistence type="predicted"/>
<gene>
    <name evidence="2" type="ORF">E2562_028986</name>
</gene>
<feature type="compositionally biased region" description="Polar residues" evidence="1">
    <location>
        <begin position="1"/>
        <end position="12"/>
    </location>
</feature>
<feature type="compositionally biased region" description="Basic and acidic residues" evidence="1">
    <location>
        <begin position="27"/>
        <end position="50"/>
    </location>
</feature>
<organism evidence="2 3">
    <name type="scientific">Oryza meyeriana var. granulata</name>
    <dbReference type="NCBI Taxonomy" id="110450"/>
    <lineage>
        <taxon>Eukaryota</taxon>
        <taxon>Viridiplantae</taxon>
        <taxon>Streptophyta</taxon>
        <taxon>Embryophyta</taxon>
        <taxon>Tracheophyta</taxon>
        <taxon>Spermatophyta</taxon>
        <taxon>Magnoliopsida</taxon>
        <taxon>Liliopsida</taxon>
        <taxon>Poales</taxon>
        <taxon>Poaceae</taxon>
        <taxon>BOP clade</taxon>
        <taxon>Oryzoideae</taxon>
        <taxon>Oryzeae</taxon>
        <taxon>Oryzinae</taxon>
        <taxon>Oryza</taxon>
        <taxon>Oryza meyeriana</taxon>
    </lineage>
</organism>
<accession>A0A6G1DPS8</accession>
<evidence type="ECO:0000313" key="3">
    <source>
        <dbReference type="Proteomes" id="UP000479710"/>
    </source>
</evidence>
<dbReference type="AlphaFoldDB" id="A0A6G1DPS8"/>
<sequence length="50" mass="5416">TQLDLHGTTASENDGLGYSQKMNHSSGEVHDSWPEGGSIERREEAEACTP</sequence>
<evidence type="ECO:0000313" key="2">
    <source>
        <dbReference type="EMBL" id="KAF0914510.1"/>
    </source>
</evidence>